<evidence type="ECO:0000313" key="5">
    <source>
        <dbReference type="Proteomes" id="UP000011585"/>
    </source>
</evidence>
<dbReference type="eggNOG" id="arCOG10869">
    <property type="taxonomic scope" value="Archaea"/>
</dbReference>
<evidence type="ECO:0000313" key="2">
    <source>
        <dbReference type="EMBL" id="ADQ65797.1"/>
    </source>
</evidence>
<dbReference type="Proteomes" id="UP000006663">
    <property type="component" value="Chromosome"/>
</dbReference>
<dbReference type="Proteomes" id="UP000011585">
    <property type="component" value="Unassembled WGS sequence"/>
</dbReference>
<organism evidence="2 4">
    <name type="scientific">Halogeometricum borinquense (strain ATCC 700274 / DSM 11551 / JCM 10706 / KCTC 4070 / PR3)</name>
    <dbReference type="NCBI Taxonomy" id="469382"/>
    <lineage>
        <taxon>Archaea</taxon>
        <taxon>Methanobacteriati</taxon>
        <taxon>Methanobacteriota</taxon>
        <taxon>Stenosarchaea group</taxon>
        <taxon>Halobacteria</taxon>
        <taxon>Halobacteriales</taxon>
        <taxon>Haloferacaceae</taxon>
        <taxon>Halogeometricum</taxon>
    </lineage>
</organism>
<evidence type="ECO:0000313" key="4">
    <source>
        <dbReference type="Proteomes" id="UP000006663"/>
    </source>
</evidence>
<accession>E4NSQ9</accession>
<dbReference type="HOGENOM" id="CLU_1514565_0_0_2"/>
<dbReference type="STRING" id="469382.Hbor_01860"/>
<dbReference type="AlphaFoldDB" id="E4NSQ9"/>
<reference evidence="3 5" key="2">
    <citation type="journal article" date="2014" name="PLoS Genet.">
        <title>Phylogenetically driven sequencing of extremely halophilic archaea reveals strategies for static and dynamic osmo-response.</title>
        <authorList>
            <person name="Becker E.A."/>
            <person name="Seitzer P.M."/>
            <person name="Tritt A."/>
            <person name="Larsen D."/>
            <person name="Krusor M."/>
            <person name="Yao A.I."/>
            <person name="Wu D."/>
            <person name="Madern D."/>
            <person name="Eisen J.A."/>
            <person name="Darling A.E."/>
            <person name="Facciotti M.T."/>
        </authorList>
    </citation>
    <scope>NUCLEOTIDE SEQUENCE [LARGE SCALE GENOMIC DNA]</scope>
    <source>
        <strain evidence="3 5">DSM 11551</strain>
    </source>
</reference>
<protein>
    <submittedName>
        <fullName evidence="2">Uncharacterized protein</fullName>
    </submittedName>
</protein>
<gene>
    <name evidence="2" type="ordered locus">Hbor_01860</name>
    <name evidence="3" type="ORF">C499_11351</name>
</gene>
<name>E4NSQ9_HALBP</name>
<keyword evidence="1" id="KW-0175">Coiled coil</keyword>
<dbReference type="EMBL" id="AOHT01000037">
    <property type="protein sequence ID" value="ELY26799.1"/>
    <property type="molecule type" value="Genomic_DNA"/>
</dbReference>
<dbReference type="KEGG" id="hbo:Hbor_01860"/>
<reference evidence="2 4" key="1">
    <citation type="journal article" date="2009" name="Stand. Genomic Sci.">
        <title>Complete genome sequence of Halogeometricum borinquense type strain (PR3).</title>
        <authorList>
            <person name="Malfatti S."/>
            <person name="Tindall B.J."/>
            <person name="Schneider S."/>
            <person name="Fahnrich R."/>
            <person name="Lapidus A."/>
            <person name="Labuttii K."/>
            <person name="Copeland A."/>
            <person name="Glavina Del Rio T."/>
            <person name="Nolan M."/>
            <person name="Chen F."/>
            <person name="Lucas S."/>
            <person name="Tice H."/>
            <person name="Cheng J.F."/>
            <person name="Bruce D."/>
            <person name="Goodwin L."/>
            <person name="Pitluck S."/>
            <person name="Anderson I."/>
            <person name="Pati A."/>
            <person name="Ivanova N."/>
            <person name="Mavromatis K."/>
            <person name="Chen A."/>
            <person name="Palaniappan K."/>
            <person name="D'haeseleer P."/>
            <person name="Goker M."/>
            <person name="Bristow J."/>
            <person name="Eisen J.A."/>
            <person name="Markowitz V."/>
            <person name="Hugenholtz P."/>
            <person name="Kyrpides N.C."/>
            <person name="Klenk H.P."/>
            <person name="Chain P."/>
        </authorList>
    </citation>
    <scope>NUCLEOTIDE SEQUENCE [LARGE SCALE GENOMIC DNA]</scope>
    <source>
        <strain evidence="4">ATCC 700274 / DSM 11551 / JCM 10706 / KCTC 4070 / PR3</strain>
        <strain evidence="2">PR 3</strain>
    </source>
</reference>
<dbReference type="EMBL" id="CP001690">
    <property type="protein sequence ID" value="ADQ65797.1"/>
    <property type="molecule type" value="Genomic_DNA"/>
</dbReference>
<feature type="coiled-coil region" evidence="1">
    <location>
        <begin position="34"/>
        <end position="61"/>
    </location>
</feature>
<dbReference type="PATRIC" id="fig|469382.19.peg.2230"/>
<evidence type="ECO:0000313" key="3">
    <source>
        <dbReference type="EMBL" id="ELY26799.1"/>
    </source>
</evidence>
<evidence type="ECO:0000256" key="1">
    <source>
        <dbReference type="SAM" id="Coils"/>
    </source>
</evidence>
<keyword evidence="4" id="KW-1185">Reference proteome</keyword>
<sequence>MQGGKIGVHRMEHSDVHVQRMPAEADDGMLYGAVEDLQQQVSEHDESIETHKTNIKNIEDRQEQMMGTLLEASPGAPEDFDWQGASMKGATGVGVGLGIGAMTGSPEATGAAAFIGGVTSIAQTVSREFVGTMMNNRPGGEADKLEQMYYEMAEMYQEFIEARNDHGGSDPYSGGGQ</sequence>
<proteinExistence type="predicted"/>